<reference evidence="1 2" key="1">
    <citation type="journal article" date="2017" name="Nat. Microbiol.">
        <title>Natural product diversity associated with the nematode symbionts Photorhabdus and Xenorhabdus.</title>
        <authorList>
            <person name="Tobias N.J."/>
            <person name="Wolff H."/>
            <person name="Djahanschiri B."/>
            <person name="Grundmann F."/>
            <person name="Kronenwerth M."/>
            <person name="Shi Y.M."/>
            <person name="Simonyi S."/>
            <person name="Grun P."/>
            <person name="Shapiro-Ilan D."/>
            <person name="Pidot S.J."/>
            <person name="Stinear T.P."/>
            <person name="Ebersberger I."/>
            <person name="Bode H.B."/>
        </authorList>
    </citation>
    <scope>NUCLEOTIDE SEQUENCE [LARGE SCALE GENOMIC DNA]</scope>
    <source>
        <strain evidence="1 2">DSM 17904</strain>
    </source>
</reference>
<proteinExistence type="predicted"/>
<protein>
    <submittedName>
        <fullName evidence="1">Uncharacterized protein</fullName>
    </submittedName>
</protein>
<evidence type="ECO:0000313" key="1">
    <source>
        <dbReference type="EMBL" id="PHM60551.1"/>
    </source>
</evidence>
<sequence length="78" mass="8546">MLNEYGRWLSGLKSTLAKVAREISQEYRGLNRIGRKKPNSETLASTTVQALAVGTNGQLPEQNYCTGTQKNKQGVTSC</sequence>
<comment type="caution">
    <text evidence="1">The sequence shown here is derived from an EMBL/GenBank/DDBJ whole genome shotgun (WGS) entry which is preliminary data.</text>
</comment>
<evidence type="ECO:0000313" key="2">
    <source>
        <dbReference type="Proteomes" id="UP000222366"/>
    </source>
</evidence>
<dbReference type="AlphaFoldDB" id="A0A2D0KAV1"/>
<name>A0A2D0KAV1_9GAMM</name>
<dbReference type="EMBL" id="NJAJ01000063">
    <property type="protein sequence ID" value="PHM60551.1"/>
    <property type="molecule type" value="Genomic_DNA"/>
</dbReference>
<gene>
    <name evidence="1" type="ORF">Xsto_03888</name>
</gene>
<organism evidence="1 2">
    <name type="scientific">Xenorhabdus stockiae</name>
    <dbReference type="NCBI Taxonomy" id="351614"/>
    <lineage>
        <taxon>Bacteria</taxon>
        <taxon>Pseudomonadati</taxon>
        <taxon>Pseudomonadota</taxon>
        <taxon>Gammaproteobacteria</taxon>
        <taxon>Enterobacterales</taxon>
        <taxon>Morganellaceae</taxon>
        <taxon>Xenorhabdus</taxon>
    </lineage>
</organism>
<keyword evidence="2" id="KW-1185">Reference proteome</keyword>
<accession>A0A2D0KAV1</accession>
<dbReference type="Proteomes" id="UP000222366">
    <property type="component" value="Unassembled WGS sequence"/>
</dbReference>